<accession>A0A0C1TZU5</accession>
<evidence type="ECO:0008006" key="3">
    <source>
        <dbReference type="Google" id="ProtNLM"/>
    </source>
</evidence>
<sequence length="176" mass="19627">MMFRLGWGILVCLFLALAAGCYHLRLEPATLPVQRAVTARAAADVFDRVRDVLVQDGYAVERAERRDNGEGGVITCGYRHFSTRAGGISQPVGGRLYYHRLMITVNGGEEGAEILMESTGLEIRSSYVYEEGGAVRSFAKRYPYEQYPGMFDLKAVDRELARVRGMLEAALRQGER</sequence>
<evidence type="ECO:0000313" key="2">
    <source>
        <dbReference type="Proteomes" id="UP000031433"/>
    </source>
</evidence>
<name>A0A0C1TZU5_9BACT</name>
<dbReference type="AlphaFoldDB" id="A0A0C1TZU5"/>
<dbReference type="PROSITE" id="PS51257">
    <property type="entry name" value="PROKAR_LIPOPROTEIN"/>
    <property type="match status" value="1"/>
</dbReference>
<organism evidence="1 2">
    <name type="scientific">Geobacter soli</name>
    <dbReference type="NCBI Taxonomy" id="1510391"/>
    <lineage>
        <taxon>Bacteria</taxon>
        <taxon>Pseudomonadati</taxon>
        <taxon>Thermodesulfobacteriota</taxon>
        <taxon>Desulfuromonadia</taxon>
        <taxon>Geobacterales</taxon>
        <taxon>Geobacteraceae</taxon>
        <taxon>Geobacter</taxon>
    </lineage>
</organism>
<dbReference type="Proteomes" id="UP000031433">
    <property type="component" value="Unassembled WGS sequence"/>
</dbReference>
<evidence type="ECO:0000313" key="1">
    <source>
        <dbReference type="EMBL" id="KIE41140.1"/>
    </source>
</evidence>
<keyword evidence="2" id="KW-1185">Reference proteome</keyword>
<protein>
    <recommendedName>
        <fullName evidence="3">Lipoprotein</fullName>
    </recommendedName>
</protein>
<comment type="caution">
    <text evidence="1">The sequence shown here is derived from an EMBL/GenBank/DDBJ whole genome shotgun (WGS) entry which is preliminary data.</text>
</comment>
<proteinExistence type="predicted"/>
<dbReference type="RefSeq" id="WP_039642623.1">
    <property type="nucleotide sequence ID" value="NZ_JXBL01000001.1"/>
</dbReference>
<gene>
    <name evidence="1" type="ORF">SE37_00060</name>
</gene>
<reference evidence="1 2" key="1">
    <citation type="submission" date="2015-01" db="EMBL/GenBank/DDBJ databases">
        <title>Genome sequence of the anaerobic bacterium Geobacter soli GSS01, a dissimilatory Fe(III) reducer from soil.</title>
        <authorList>
            <person name="Yang G."/>
            <person name="Zhou S."/>
        </authorList>
    </citation>
    <scope>NUCLEOTIDE SEQUENCE [LARGE SCALE GENOMIC DNA]</scope>
    <source>
        <strain evidence="1 2">GSS01</strain>
    </source>
</reference>
<dbReference type="EMBL" id="JXBL01000001">
    <property type="protein sequence ID" value="KIE41140.1"/>
    <property type="molecule type" value="Genomic_DNA"/>
</dbReference>